<protein>
    <recommendedName>
        <fullName evidence="2">DUF3467 domain-containing protein</fullName>
    </recommendedName>
</protein>
<accession>A0A8S5U186</accession>
<sequence>MANFMYQFLSKYDIIKKSKSMEGFIMNEEPELYSNAMSTSNTFFDFILDFKKETIVEDETGKQQKHISNVAKIRISPQMAKALKELLTENIKNYEETFGAIPEFKAHKE</sequence>
<evidence type="ECO:0008006" key="2">
    <source>
        <dbReference type="Google" id="ProtNLM"/>
    </source>
</evidence>
<name>A0A8S5U186_9CAUD</name>
<dbReference type="Pfam" id="PF11950">
    <property type="entry name" value="DUF3467"/>
    <property type="match status" value="1"/>
</dbReference>
<dbReference type="InterPro" id="IPR021857">
    <property type="entry name" value="DUF3467"/>
</dbReference>
<proteinExistence type="predicted"/>
<organism evidence="1">
    <name type="scientific">Siphoviridae sp. cttuu15</name>
    <dbReference type="NCBI Taxonomy" id="2825709"/>
    <lineage>
        <taxon>Viruses</taxon>
        <taxon>Duplodnaviria</taxon>
        <taxon>Heunggongvirae</taxon>
        <taxon>Uroviricota</taxon>
        <taxon>Caudoviricetes</taxon>
    </lineage>
</organism>
<evidence type="ECO:0000313" key="1">
    <source>
        <dbReference type="EMBL" id="DAF88217.1"/>
    </source>
</evidence>
<reference evidence="1" key="1">
    <citation type="journal article" date="2021" name="Proc. Natl. Acad. Sci. U.S.A.">
        <title>A Catalog of Tens of Thousands of Viruses from Human Metagenomes Reveals Hidden Associations with Chronic Diseases.</title>
        <authorList>
            <person name="Tisza M.J."/>
            <person name="Buck C.B."/>
        </authorList>
    </citation>
    <scope>NUCLEOTIDE SEQUENCE</scope>
    <source>
        <strain evidence="1">Cttuu15</strain>
    </source>
</reference>
<dbReference type="EMBL" id="BK015982">
    <property type="protein sequence ID" value="DAF88217.1"/>
    <property type="molecule type" value="Genomic_DNA"/>
</dbReference>